<feature type="transmembrane region" description="Helical" evidence="9">
    <location>
        <begin position="247"/>
        <end position="271"/>
    </location>
</feature>
<dbReference type="SUPFAM" id="SSF90123">
    <property type="entry name" value="ABC transporter transmembrane region"/>
    <property type="match status" value="1"/>
</dbReference>
<dbReference type="FunFam" id="3.40.50.300:FF:000287">
    <property type="entry name" value="Multidrug ABC transporter ATP-binding protein"/>
    <property type="match status" value="1"/>
</dbReference>
<evidence type="ECO:0000313" key="12">
    <source>
        <dbReference type="EMBL" id="PAU95665.1"/>
    </source>
</evidence>
<dbReference type="SMART" id="SM00382">
    <property type="entry name" value="AAA"/>
    <property type="match status" value="1"/>
</dbReference>
<dbReference type="GO" id="GO:0015421">
    <property type="term" value="F:ABC-type oligopeptide transporter activity"/>
    <property type="evidence" value="ECO:0007669"/>
    <property type="project" value="TreeGrafter"/>
</dbReference>
<evidence type="ECO:0000259" key="10">
    <source>
        <dbReference type="PROSITE" id="PS50893"/>
    </source>
</evidence>
<evidence type="ECO:0000313" key="13">
    <source>
        <dbReference type="Proteomes" id="UP000218831"/>
    </source>
</evidence>
<evidence type="ECO:0000256" key="6">
    <source>
        <dbReference type="ARBA" id="ARBA00022840"/>
    </source>
</evidence>
<dbReference type="Pfam" id="PF00664">
    <property type="entry name" value="ABC_membrane"/>
    <property type="match status" value="1"/>
</dbReference>
<dbReference type="PANTHER" id="PTHR43394">
    <property type="entry name" value="ATP-DEPENDENT PERMEASE MDL1, MITOCHONDRIAL"/>
    <property type="match status" value="1"/>
</dbReference>
<dbReference type="PANTHER" id="PTHR43394:SF1">
    <property type="entry name" value="ATP-BINDING CASSETTE SUB-FAMILY B MEMBER 10, MITOCHONDRIAL"/>
    <property type="match status" value="1"/>
</dbReference>
<evidence type="ECO:0000256" key="8">
    <source>
        <dbReference type="ARBA" id="ARBA00023136"/>
    </source>
</evidence>
<protein>
    <submittedName>
        <fullName evidence="12">Antibiotic ABC transporter ATP-binding protein</fullName>
    </submittedName>
</protein>
<keyword evidence="6 12" id="KW-0067">ATP-binding</keyword>
<dbReference type="InterPro" id="IPR027417">
    <property type="entry name" value="P-loop_NTPase"/>
</dbReference>
<keyword evidence="5" id="KW-0547">Nucleotide-binding</keyword>
<keyword evidence="13" id="KW-1185">Reference proteome</keyword>
<evidence type="ECO:0000256" key="5">
    <source>
        <dbReference type="ARBA" id="ARBA00022741"/>
    </source>
</evidence>
<dbReference type="InterPro" id="IPR039421">
    <property type="entry name" value="Type_1_exporter"/>
</dbReference>
<dbReference type="GO" id="GO:0005524">
    <property type="term" value="F:ATP binding"/>
    <property type="evidence" value="ECO:0007669"/>
    <property type="project" value="UniProtKB-KW"/>
</dbReference>
<dbReference type="InterPro" id="IPR003439">
    <property type="entry name" value="ABC_transporter-like_ATP-bd"/>
</dbReference>
<dbReference type="CDD" id="cd03254">
    <property type="entry name" value="ABCC_Glucan_exporter_like"/>
    <property type="match status" value="1"/>
</dbReference>
<reference evidence="12 13" key="1">
    <citation type="submission" date="2017-08" db="EMBL/GenBank/DDBJ databases">
        <title>Aliifodinibius alkalisoli sp. nov., isolated from saline alkaline soil.</title>
        <authorList>
            <person name="Liu D."/>
            <person name="Zhang G."/>
        </authorList>
    </citation>
    <scope>NUCLEOTIDE SEQUENCE [LARGE SCALE GENOMIC DNA]</scope>
    <source>
        <strain evidence="12 13">WN023</strain>
    </source>
</reference>
<organism evidence="12 13">
    <name type="scientific">Fodinibius salipaludis</name>
    <dbReference type="NCBI Taxonomy" id="2032627"/>
    <lineage>
        <taxon>Bacteria</taxon>
        <taxon>Pseudomonadati</taxon>
        <taxon>Balneolota</taxon>
        <taxon>Balneolia</taxon>
        <taxon>Balneolales</taxon>
        <taxon>Balneolaceae</taxon>
        <taxon>Fodinibius</taxon>
    </lineage>
</organism>
<keyword evidence="4 9" id="KW-0812">Transmembrane</keyword>
<feature type="domain" description="ABC transmembrane type-1" evidence="11">
    <location>
        <begin position="30"/>
        <end position="312"/>
    </location>
</feature>
<dbReference type="Gene3D" id="1.20.1560.10">
    <property type="entry name" value="ABC transporter type 1, transmembrane domain"/>
    <property type="match status" value="1"/>
</dbReference>
<keyword evidence="7 9" id="KW-1133">Transmembrane helix</keyword>
<evidence type="ECO:0000256" key="2">
    <source>
        <dbReference type="ARBA" id="ARBA00022448"/>
    </source>
</evidence>
<dbReference type="InterPro" id="IPR003593">
    <property type="entry name" value="AAA+_ATPase"/>
</dbReference>
<dbReference type="InterPro" id="IPR011527">
    <property type="entry name" value="ABC1_TM_dom"/>
</dbReference>
<evidence type="ECO:0000256" key="9">
    <source>
        <dbReference type="SAM" id="Phobius"/>
    </source>
</evidence>
<dbReference type="CDD" id="cd18544">
    <property type="entry name" value="ABC_6TM_TmrA_like"/>
    <property type="match status" value="1"/>
</dbReference>
<dbReference type="EMBL" id="NSKE01000001">
    <property type="protein sequence ID" value="PAU95665.1"/>
    <property type="molecule type" value="Genomic_DNA"/>
</dbReference>
<keyword evidence="2" id="KW-0813">Transport</keyword>
<keyword evidence="8 9" id="KW-0472">Membrane</keyword>
<evidence type="ECO:0000256" key="7">
    <source>
        <dbReference type="ARBA" id="ARBA00022989"/>
    </source>
</evidence>
<name>A0A2A2GFM8_9BACT</name>
<dbReference type="Pfam" id="PF00005">
    <property type="entry name" value="ABC_tran"/>
    <property type="match status" value="1"/>
</dbReference>
<comment type="caution">
    <text evidence="12">The sequence shown here is derived from an EMBL/GenBank/DDBJ whole genome shotgun (WGS) entry which is preliminary data.</text>
</comment>
<keyword evidence="3" id="KW-1003">Cell membrane</keyword>
<dbReference type="RefSeq" id="WP_095604910.1">
    <property type="nucleotide sequence ID" value="NZ_NSKE01000001.1"/>
</dbReference>
<dbReference type="Gene3D" id="3.40.50.300">
    <property type="entry name" value="P-loop containing nucleotide triphosphate hydrolases"/>
    <property type="match status" value="1"/>
</dbReference>
<dbReference type="GO" id="GO:0005886">
    <property type="term" value="C:plasma membrane"/>
    <property type="evidence" value="ECO:0007669"/>
    <property type="project" value="UniProtKB-SubCell"/>
</dbReference>
<evidence type="ECO:0000256" key="3">
    <source>
        <dbReference type="ARBA" id="ARBA00022475"/>
    </source>
</evidence>
<comment type="subcellular location">
    <subcellularLocation>
        <location evidence="1">Cell membrane</location>
        <topology evidence="1">Multi-pass membrane protein</topology>
    </subcellularLocation>
</comment>
<accession>A0A2A2GFM8</accession>
<dbReference type="InterPro" id="IPR036640">
    <property type="entry name" value="ABC1_TM_sf"/>
</dbReference>
<evidence type="ECO:0000256" key="4">
    <source>
        <dbReference type="ARBA" id="ARBA00022692"/>
    </source>
</evidence>
<dbReference type="PROSITE" id="PS50893">
    <property type="entry name" value="ABC_TRANSPORTER_2"/>
    <property type="match status" value="1"/>
</dbReference>
<proteinExistence type="predicted"/>
<feature type="transmembrane region" description="Helical" evidence="9">
    <location>
        <begin position="277"/>
        <end position="297"/>
    </location>
</feature>
<dbReference type="GO" id="GO:0016887">
    <property type="term" value="F:ATP hydrolysis activity"/>
    <property type="evidence" value="ECO:0007669"/>
    <property type="project" value="InterPro"/>
</dbReference>
<evidence type="ECO:0000259" key="11">
    <source>
        <dbReference type="PROSITE" id="PS50929"/>
    </source>
</evidence>
<feature type="domain" description="ABC transporter" evidence="10">
    <location>
        <begin position="346"/>
        <end position="580"/>
    </location>
</feature>
<dbReference type="FunFam" id="1.20.1560.10:FF:000011">
    <property type="entry name" value="Multidrug ABC transporter ATP-binding protein"/>
    <property type="match status" value="1"/>
</dbReference>
<evidence type="ECO:0000256" key="1">
    <source>
        <dbReference type="ARBA" id="ARBA00004651"/>
    </source>
</evidence>
<dbReference type="AlphaFoldDB" id="A0A2A2GFM8"/>
<feature type="transmembrane region" description="Helical" evidence="9">
    <location>
        <begin position="25"/>
        <end position="45"/>
    </location>
</feature>
<feature type="transmembrane region" description="Helical" evidence="9">
    <location>
        <begin position="65"/>
        <end position="86"/>
    </location>
</feature>
<sequence length="594" mass="67664">MSNSTTDKAVDSDLLRRLYQFIRPYRWYVLLGIALTLSAAFMGTVRPKLTQIAVDEYIRNKDFQGLLWIVLLLVGALVGEFLLLVANTYLTRWFGQGTLFNLRNAVFQKIQSLHVQFFDKNPIGRLITRTTSDIEALSDLLSDGVVNIIGDMFRIFFILYFMFSMSWELSLVAISVLPILFYATFVFKAKVRVSFLNVRDQIARLNSFVQEHINGMAIVQLFSKEEREREKFKDINAAHREAYIETIFYFAIFWPLVEIIASLAMALVIWYGGGRALMGQVTFGILLAFVQYVRDFFRPIQGLSEKFNTLQSALASSERIFNVLDTENEITDPQEPQHIDEVKGEIEFENVWFSYNKEETVLKDVSFKAQPGKSIAFVGATGAGKSTIINLLLRYYDIDKGAIKIDGKDIRELPLNELRSNFALVLQDNALFSGSIMENITLGNPEISKEEVIATSRKIGADAFINKLPGGYSYELSERGQSISMGQRQLICFIRAMVYDPNILILDEATSSVDSETEETVNKAFKKLMEGRTSIVIAHRLSTIQGADKILVMHKGKIRERGTHQQLIEKDEGIYRKLYELQYKDELLPTVESE</sequence>
<dbReference type="OrthoDB" id="9780296at2"/>
<dbReference type="Proteomes" id="UP000218831">
    <property type="component" value="Unassembled WGS sequence"/>
</dbReference>
<dbReference type="PROSITE" id="PS50929">
    <property type="entry name" value="ABC_TM1F"/>
    <property type="match status" value="1"/>
</dbReference>
<dbReference type="SUPFAM" id="SSF52540">
    <property type="entry name" value="P-loop containing nucleoside triphosphate hydrolases"/>
    <property type="match status" value="1"/>
</dbReference>
<gene>
    <name evidence="12" type="ORF">CK503_00965</name>
</gene>